<proteinExistence type="predicted"/>
<dbReference type="EMBL" id="LBWB01000009">
    <property type="protein sequence ID" value="KKR00824.1"/>
    <property type="molecule type" value="Genomic_DNA"/>
</dbReference>
<dbReference type="AlphaFoldDB" id="A0A0G0M9P9"/>
<evidence type="ECO:0000313" key="2">
    <source>
        <dbReference type="Proteomes" id="UP000033881"/>
    </source>
</evidence>
<reference evidence="1 2" key="1">
    <citation type="journal article" date="2015" name="Nature">
        <title>rRNA introns, odd ribosomes, and small enigmatic genomes across a large radiation of phyla.</title>
        <authorList>
            <person name="Brown C.T."/>
            <person name="Hug L.A."/>
            <person name="Thomas B.C."/>
            <person name="Sharon I."/>
            <person name="Castelle C.J."/>
            <person name="Singh A."/>
            <person name="Wilkins M.J."/>
            <person name="Williams K.H."/>
            <person name="Banfield J.F."/>
        </authorList>
    </citation>
    <scope>NUCLEOTIDE SEQUENCE [LARGE SCALE GENOMIC DNA]</scope>
</reference>
<evidence type="ECO:0000313" key="1">
    <source>
        <dbReference type="EMBL" id="KKR00824.1"/>
    </source>
</evidence>
<comment type="caution">
    <text evidence="1">The sequence shown here is derived from an EMBL/GenBank/DDBJ whole genome shotgun (WGS) entry which is preliminary data.</text>
</comment>
<organism evidence="1 2">
    <name type="scientific">Candidatus Woesebacteria bacterium GW2011_GWB1_39_12</name>
    <dbReference type="NCBI Taxonomy" id="1618574"/>
    <lineage>
        <taxon>Bacteria</taxon>
        <taxon>Candidatus Woeseibacteriota</taxon>
    </lineage>
</organism>
<name>A0A0G0M9P9_9BACT</name>
<protein>
    <submittedName>
        <fullName evidence="1">Uncharacterized protein</fullName>
    </submittedName>
</protein>
<gene>
    <name evidence="1" type="ORF">UT24_C0009G0141</name>
</gene>
<sequence length="75" mass="8338">MNNDRYCSQFSGSAGYMEGETEAKECVKAGCQVVNKREFYTGQKIKMCDASIENCKEVEVPISDSGGYEFDCISK</sequence>
<accession>A0A0G0M9P9</accession>
<dbReference type="Proteomes" id="UP000033881">
    <property type="component" value="Unassembled WGS sequence"/>
</dbReference>